<dbReference type="EMBL" id="BLXT01006992">
    <property type="protein sequence ID" value="GFO35215.1"/>
    <property type="molecule type" value="Genomic_DNA"/>
</dbReference>
<gene>
    <name evidence="2" type="ORF">PoB_006172000</name>
</gene>
<feature type="transmembrane region" description="Helical" evidence="1">
    <location>
        <begin position="21"/>
        <end position="41"/>
    </location>
</feature>
<evidence type="ECO:0000313" key="3">
    <source>
        <dbReference type="Proteomes" id="UP000735302"/>
    </source>
</evidence>
<name>A0AAV4CTN4_9GAST</name>
<keyword evidence="1" id="KW-0472">Membrane</keyword>
<dbReference type="AlphaFoldDB" id="A0AAV4CTN4"/>
<evidence type="ECO:0000256" key="1">
    <source>
        <dbReference type="SAM" id="Phobius"/>
    </source>
</evidence>
<proteinExistence type="predicted"/>
<reference evidence="2 3" key="1">
    <citation type="journal article" date="2021" name="Elife">
        <title>Chloroplast acquisition without the gene transfer in kleptoplastic sea slugs, Plakobranchus ocellatus.</title>
        <authorList>
            <person name="Maeda T."/>
            <person name="Takahashi S."/>
            <person name="Yoshida T."/>
            <person name="Shimamura S."/>
            <person name="Takaki Y."/>
            <person name="Nagai Y."/>
            <person name="Toyoda A."/>
            <person name="Suzuki Y."/>
            <person name="Arimoto A."/>
            <person name="Ishii H."/>
            <person name="Satoh N."/>
            <person name="Nishiyama T."/>
            <person name="Hasebe M."/>
            <person name="Maruyama T."/>
            <person name="Minagawa J."/>
            <person name="Obokata J."/>
            <person name="Shigenobu S."/>
        </authorList>
    </citation>
    <scope>NUCLEOTIDE SEQUENCE [LARGE SCALE GENOMIC DNA]</scope>
</reference>
<accession>A0AAV4CTN4</accession>
<keyword evidence="1" id="KW-0812">Transmembrane</keyword>
<sequence length="73" mass="8405">MSIVSLNIRRPAEIKSPLDRANFWVLSLISGLYTLYLKFLISKNEPDTSFPDHRVVNTTRVCGLRTSQCVFFK</sequence>
<protein>
    <submittedName>
        <fullName evidence="2">Uncharacterized protein</fullName>
    </submittedName>
</protein>
<organism evidence="2 3">
    <name type="scientific">Plakobranchus ocellatus</name>
    <dbReference type="NCBI Taxonomy" id="259542"/>
    <lineage>
        <taxon>Eukaryota</taxon>
        <taxon>Metazoa</taxon>
        <taxon>Spiralia</taxon>
        <taxon>Lophotrochozoa</taxon>
        <taxon>Mollusca</taxon>
        <taxon>Gastropoda</taxon>
        <taxon>Heterobranchia</taxon>
        <taxon>Euthyneura</taxon>
        <taxon>Panpulmonata</taxon>
        <taxon>Sacoglossa</taxon>
        <taxon>Placobranchoidea</taxon>
        <taxon>Plakobranchidae</taxon>
        <taxon>Plakobranchus</taxon>
    </lineage>
</organism>
<keyword evidence="3" id="KW-1185">Reference proteome</keyword>
<keyword evidence="1" id="KW-1133">Transmembrane helix</keyword>
<dbReference type="Proteomes" id="UP000735302">
    <property type="component" value="Unassembled WGS sequence"/>
</dbReference>
<evidence type="ECO:0000313" key="2">
    <source>
        <dbReference type="EMBL" id="GFO35215.1"/>
    </source>
</evidence>
<comment type="caution">
    <text evidence="2">The sequence shown here is derived from an EMBL/GenBank/DDBJ whole genome shotgun (WGS) entry which is preliminary data.</text>
</comment>